<dbReference type="SUPFAM" id="SSF53335">
    <property type="entry name" value="S-adenosyl-L-methionine-dependent methyltransferases"/>
    <property type="match status" value="1"/>
</dbReference>
<evidence type="ECO:0000259" key="3">
    <source>
        <dbReference type="Pfam" id="PF01555"/>
    </source>
</evidence>
<name>A0A6M3JNV9_9ZZZZ</name>
<sequence>MKQYIFAPEYERTDEGWVVFPRDTELRRRLFPYTDPAEHIAKANMLMVQALVECFTDEGETILDPFAGTGTVLVACTLNRKVVMMELVETFVQTIELNTIGVKQSYPMVEDLSTLIPGDAYSILPIPDFCDHLVFSPPYPMGLKKKGDMDKTSKDLGYSQATEYSEDPRNFTNLNDFIYHQKIELFYKKCYQTLRFGGTMTVIIKDKMEKGQRIMQADRTLRDCERIGFELLQRNKWLARGGGYSSINRAAGLETVDDEDLITLRKV</sequence>
<organism evidence="5">
    <name type="scientific">viral metagenome</name>
    <dbReference type="NCBI Taxonomy" id="1070528"/>
    <lineage>
        <taxon>unclassified sequences</taxon>
        <taxon>metagenomes</taxon>
        <taxon>organismal metagenomes</taxon>
    </lineage>
</organism>
<feature type="domain" description="DNA methylase N-4/N-6" evidence="3">
    <location>
        <begin position="37"/>
        <end position="95"/>
    </location>
</feature>
<evidence type="ECO:0000256" key="2">
    <source>
        <dbReference type="ARBA" id="ARBA00022679"/>
    </source>
</evidence>
<gene>
    <name evidence="5" type="ORF">MM415A03451_0009</name>
    <name evidence="4" type="ORF">MM415B01838_0009</name>
</gene>
<evidence type="ECO:0000313" key="4">
    <source>
        <dbReference type="EMBL" id="QJA56471.1"/>
    </source>
</evidence>
<dbReference type="PRINTS" id="PR00507">
    <property type="entry name" value="N12N6MTFRASE"/>
</dbReference>
<dbReference type="EMBL" id="MT141835">
    <property type="protein sequence ID" value="QJA70958.1"/>
    <property type="molecule type" value="Genomic_DNA"/>
</dbReference>
<evidence type="ECO:0000256" key="1">
    <source>
        <dbReference type="ARBA" id="ARBA00022603"/>
    </source>
</evidence>
<evidence type="ECO:0000313" key="5">
    <source>
        <dbReference type="EMBL" id="QJA70958.1"/>
    </source>
</evidence>
<dbReference type="Gene3D" id="3.40.50.150">
    <property type="entry name" value="Vaccinia Virus protein VP39"/>
    <property type="match status" value="2"/>
</dbReference>
<keyword evidence="1 5" id="KW-0489">Methyltransferase</keyword>
<dbReference type="GO" id="GO:0008170">
    <property type="term" value="F:N-methyltransferase activity"/>
    <property type="evidence" value="ECO:0007669"/>
    <property type="project" value="InterPro"/>
</dbReference>
<dbReference type="GO" id="GO:0003677">
    <property type="term" value="F:DNA binding"/>
    <property type="evidence" value="ECO:0007669"/>
    <property type="project" value="InterPro"/>
</dbReference>
<keyword evidence="2 5" id="KW-0808">Transferase</keyword>
<proteinExistence type="predicted"/>
<dbReference type="GO" id="GO:0032259">
    <property type="term" value="P:methylation"/>
    <property type="evidence" value="ECO:0007669"/>
    <property type="project" value="UniProtKB-KW"/>
</dbReference>
<dbReference type="InterPro" id="IPR002941">
    <property type="entry name" value="DNA_methylase_N4/N6"/>
</dbReference>
<accession>A0A6M3JNV9</accession>
<dbReference type="AlphaFoldDB" id="A0A6M3JNV9"/>
<dbReference type="EMBL" id="MT141221">
    <property type="protein sequence ID" value="QJA56471.1"/>
    <property type="molecule type" value="Genomic_DNA"/>
</dbReference>
<dbReference type="Pfam" id="PF01555">
    <property type="entry name" value="N6_N4_Mtase"/>
    <property type="match status" value="1"/>
</dbReference>
<protein>
    <submittedName>
        <fullName evidence="5">Putative methyltransferase</fullName>
    </submittedName>
</protein>
<reference evidence="5" key="1">
    <citation type="submission" date="2020-03" db="EMBL/GenBank/DDBJ databases">
        <title>The deep terrestrial virosphere.</title>
        <authorList>
            <person name="Holmfeldt K."/>
            <person name="Nilsson E."/>
            <person name="Simone D."/>
            <person name="Lopez-Fernandez M."/>
            <person name="Wu X."/>
            <person name="de Brujin I."/>
            <person name="Lundin D."/>
            <person name="Andersson A."/>
            <person name="Bertilsson S."/>
            <person name="Dopson M."/>
        </authorList>
    </citation>
    <scope>NUCLEOTIDE SEQUENCE</scope>
    <source>
        <strain evidence="5">MM415A03451</strain>
        <strain evidence="4">MM415B01838</strain>
    </source>
</reference>
<dbReference type="InterPro" id="IPR029063">
    <property type="entry name" value="SAM-dependent_MTases_sf"/>
</dbReference>